<dbReference type="Gramene" id="PRQ19190">
    <property type="protein sequence ID" value="PRQ19190"/>
    <property type="gene ID" value="RchiOBHm_Chr7g0214501"/>
</dbReference>
<sequence length="42" mass="4879">MKRVGNNEKWSLFCPNSVQVWEIATMKASNSFALVMKIMLFK</sequence>
<dbReference type="AlphaFoldDB" id="A0A2P6PB77"/>
<dbReference type="EMBL" id="PDCK01000045">
    <property type="protein sequence ID" value="PRQ19190.1"/>
    <property type="molecule type" value="Genomic_DNA"/>
</dbReference>
<protein>
    <submittedName>
        <fullName evidence="1">Uncharacterized protein</fullName>
    </submittedName>
</protein>
<organism evidence="1 2">
    <name type="scientific">Rosa chinensis</name>
    <name type="common">China rose</name>
    <dbReference type="NCBI Taxonomy" id="74649"/>
    <lineage>
        <taxon>Eukaryota</taxon>
        <taxon>Viridiplantae</taxon>
        <taxon>Streptophyta</taxon>
        <taxon>Embryophyta</taxon>
        <taxon>Tracheophyta</taxon>
        <taxon>Spermatophyta</taxon>
        <taxon>Magnoliopsida</taxon>
        <taxon>eudicotyledons</taxon>
        <taxon>Gunneridae</taxon>
        <taxon>Pentapetalae</taxon>
        <taxon>rosids</taxon>
        <taxon>fabids</taxon>
        <taxon>Rosales</taxon>
        <taxon>Rosaceae</taxon>
        <taxon>Rosoideae</taxon>
        <taxon>Rosoideae incertae sedis</taxon>
        <taxon>Rosa</taxon>
    </lineage>
</organism>
<accession>A0A2P6PB77</accession>
<reference evidence="1 2" key="1">
    <citation type="journal article" date="2018" name="Nat. Genet.">
        <title>The Rosa genome provides new insights in the design of modern roses.</title>
        <authorList>
            <person name="Bendahmane M."/>
        </authorList>
    </citation>
    <scope>NUCLEOTIDE SEQUENCE [LARGE SCALE GENOMIC DNA]</scope>
    <source>
        <strain evidence="2">cv. Old Blush</strain>
    </source>
</reference>
<dbReference type="Proteomes" id="UP000238479">
    <property type="component" value="Chromosome 7"/>
</dbReference>
<evidence type="ECO:0000313" key="1">
    <source>
        <dbReference type="EMBL" id="PRQ19190.1"/>
    </source>
</evidence>
<keyword evidence="2" id="KW-1185">Reference proteome</keyword>
<proteinExistence type="predicted"/>
<evidence type="ECO:0000313" key="2">
    <source>
        <dbReference type="Proteomes" id="UP000238479"/>
    </source>
</evidence>
<name>A0A2P6PB77_ROSCH</name>
<comment type="caution">
    <text evidence="1">The sequence shown here is derived from an EMBL/GenBank/DDBJ whole genome shotgun (WGS) entry which is preliminary data.</text>
</comment>
<gene>
    <name evidence="1" type="ORF">RchiOBHm_Chr7g0214501</name>
</gene>